<dbReference type="PROSITE" id="PS51379">
    <property type="entry name" value="4FE4S_FER_2"/>
    <property type="match status" value="2"/>
</dbReference>
<keyword evidence="2" id="KW-0479">Metal-binding</keyword>
<dbReference type="InterPro" id="IPR017896">
    <property type="entry name" value="4Fe4S_Fe-S-bd"/>
</dbReference>
<dbReference type="Pfam" id="PF13237">
    <property type="entry name" value="Fer4_10"/>
    <property type="match status" value="1"/>
</dbReference>
<dbReference type="SUPFAM" id="SSF54862">
    <property type="entry name" value="4Fe-4S ferredoxins"/>
    <property type="match status" value="1"/>
</dbReference>
<keyword evidence="4" id="KW-0411">Iron-sulfur</keyword>
<evidence type="ECO:0000256" key="3">
    <source>
        <dbReference type="ARBA" id="ARBA00023004"/>
    </source>
</evidence>
<keyword evidence="7" id="KW-1185">Reference proteome</keyword>
<dbReference type="InterPro" id="IPR017900">
    <property type="entry name" value="4Fe4S_Fe_S_CS"/>
</dbReference>
<dbReference type="PROSITE" id="PS00198">
    <property type="entry name" value="4FE4S_FER_1"/>
    <property type="match status" value="2"/>
</dbReference>
<organism evidence="6 7">
    <name type="scientific">Streptomyces sp. 900105755</name>
    <dbReference type="NCBI Taxonomy" id="3154389"/>
    <lineage>
        <taxon>Bacteria</taxon>
        <taxon>Bacillati</taxon>
        <taxon>Actinomycetota</taxon>
        <taxon>Actinomycetes</taxon>
        <taxon>Kitasatosporales</taxon>
        <taxon>Streptomycetaceae</taxon>
        <taxon>Streptomyces</taxon>
    </lineage>
</organism>
<dbReference type="InterPro" id="IPR050572">
    <property type="entry name" value="Fe-S_Ferredoxin"/>
</dbReference>
<evidence type="ECO:0000256" key="1">
    <source>
        <dbReference type="ARBA" id="ARBA00022485"/>
    </source>
</evidence>
<comment type="caution">
    <text evidence="6">The sequence shown here is derived from an EMBL/GenBank/DDBJ whole genome shotgun (WGS) entry which is preliminary data.</text>
</comment>
<proteinExistence type="predicted"/>
<reference evidence="6 7" key="1">
    <citation type="submission" date="2024-06" db="EMBL/GenBank/DDBJ databases">
        <title>The Natural Products Discovery Center: Release of the First 8490 Sequenced Strains for Exploring Actinobacteria Biosynthetic Diversity.</title>
        <authorList>
            <person name="Kalkreuter E."/>
            <person name="Kautsar S.A."/>
            <person name="Yang D."/>
            <person name="Bader C.D."/>
            <person name="Teijaro C.N."/>
            <person name="Fluegel L."/>
            <person name="Davis C.M."/>
            <person name="Simpson J.R."/>
            <person name="Lauterbach L."/>
            <person name="Steele A.D."/>
            <person name="Gui C."/>
            <person name="Meng S."/>
            <person name="Li G."/>
            <person name="Viehrig K."/>
            <person name="Ye F."/>
            <person name="Su P."/>
            <person name="Kiefer A.F."/>
            <person name="Nichols A."/>
            <person name="Cepeda A.J."/>
            <person name="Yan W."/>
            <person name="Fan B."/>
            <person name="Jiang Y."/>
            <person name="Adhikari A."/>
            <person name="Zheng C.-J."/>
            <person name="Schuster L."/>
            <person name="Cowan T.M."/>
            <person name="Smanski M.J."/>
            <person name="Chevrette M.G."/>
            <person name="De Carvalho L.P.S."/>
            <person name="Shen B."/>
        </authorList>
    </citation>
    <scope>NUCLEOTIDE SEQUENCE [LARGE SCALE GENOMIC DNA]</scope>
    <source>
        <strain evidence="6 7">NPDC001694</strain>
    </source>
</reference>
<dbReference type="Gene3D" id="3.30.70.20">
    <property type="match status" value="1"/>
</dbReference>
<feature type="domain" description="4Fe-4S ferredoxin-type" evidence="5">
    <location>
        <begin position="1"/>
        <end position="30"/>
    </location>
</feature>
<name>A0ABV1TQX1_9ACTN</name>
<keyword evidence="1" id="KW-0004">4Fe-4S</keyword>
<evidence type="ECO:0000256" key="2">
    <source>
        <dbReference type="ARBA" id="ARBA00022723"/>
    </source>
</evidence>
<protein>
    <submittedName>
        <fullName evidence="6">Ferredoxin family protein</fullName>
    </submittedName>
</protein>
<accession>A0ABV1TQX1</accession>
<feature type="domain" description="4Fe-4S ferredoxin-type" evidence="5">
    <location>
        <begin position="31"/>
        <end position="61"/>
    </location>
</feature>
<gene>
    <name evidence="6" type="ORF">ABT211_34595</name>
</gene>
<evidence type="ECO:0000313" key="6">
    <source>
        <dbReference type="EMBL" id="MER6272375.1"/>
    </source>
</evidence>
<sequence length="110" mass="11838">MIEIVEPDRCIGCDLCIDVCPTRVFDRGPAGVPVIARQDSCQTCFQCEAYCPTDALFVAPLVSAADPGSRFRDVAELEESGLLGGYRRELGWGSGRALGARTAVGPRYPE</sequence>
<dbReference type="EMBL" id="JBEOZM010000021">
    <property type="protein sequence ID" value="MER6272375.1"/>
    <property type="molecule type" value="Genomic_DNA"/>
</dbReference>
<dbReference type="RefSeq" id="WP_351960692.1">
    <property type="nucleotide sequence ID" value="NZ_JBEOZM010000021.1"/>
</dbReference>
<evidence type="ECO:0000256" key="4">
    <source>
        <dbReference type="ARBA" id="ARBA00023014"/>
    </source>
</evidence>
<evidence type="ECO:0000313" key="7">
    <source>
        <dbReference type="Proteomes" id="UP001490365"/>
    </source>
</evidence>
<dbReference type="PANTHER" id="PTHR43687">
    <property type="entry name" value="ADENYLYLSULFATE REDUCTASE, BETA SUBUNIT"/>
    <property type="match status" value="1"/>
</dbReference>
<evidence type="ECO:0000259" key="5">
    <source>
        <dbReference type="PROSITE" id="PS51379"/>
    </source>
</evidence>
<dbReference type="PANTHER" id="PTHR43687:SF1">
    <property type="entry name" value="FERREDOXIN III"/>
    <property type="match status" value="1"/>
</dbReference>
<dbReference type="Proteomes" id="UP001490365">
    <property type="component" value="Unassembled WGS sequence"/>
</dbReference>
<keyword evidence="3" id="KW-0408">Iron</keyword>